<comment type="caution">
    <text evidence="7">The sequence shown here is derived from an EMBL/GenBank/DDBJ whole genome shotgun (WGS) entry which is preliminary data.</text>
</comment>
<evidence type="ECO:0000256" key="2">
    <source>
        <dbReference type="ARBA" id="ARBA00022475"/>
    </source>
</evidence>
<dbReference type="Gene3D" id="1.20.1740.10">
    <property type="entry name" value="Amino acid/polyamine transporter I"/>
    <property type="match status" value="1"/>
</dbReference>
<feature type="transmembrane region" description="Helical" evidence="6">
    <location>
        <begin position="117"/>
        <end position="137"/>
    </location>
</feature>
<proteinExistence type="predicted"/>
<evidence type="ECO:0000256" key="4">
    <source>
        <dbReference type="ARBA" id="ARBA00022989"/>
    </source>
</evidence>
<keyword evidence="4 6" id="KW-1133">Transmembrane helix</keyword>
<dbReference type="Pfam" id="PF13520">
    <property type="entry name" value="AA_permease_2"/>
    <property type="match status" value="1"/>
</dbReference>
<sequence length="486" mass="51565">METPETAPRETSSATIAEDELPAAVLHQNVLPWWSMYATSIASVAPSAGLALSVAGVATNAGNGSWLTFVLITVGILGVGYCVSWMARRFTTSGGVYGMGAAIGGNTGGYLQGAPQLLSMLIALPALVFGAGIYLSAFVVKIGAPDNRTLHITCYLAIMAVGLFFASRDVRIASRALLILEGVSVALIVILLGIALLRYHGPFVDHAQLGLHGVTMHGMFLSVAFAMYVMSGFENSATLGKEARNPNRDIPRAVNGTILMVGVLYVISGYVEVLLLPADKLATSAAPLNDIANNADIGWASWIIDLCVAVSFFSCMLAVTNTGARVLYTLSRDRVLPRIFSRVTARHGEPWFAVLLITASTLVTVLIFACMPTPPIEAYAYLGTLGGYFFIGVYLMVIALTLLHAGRNRSLTGLLLGAGVIGTATMVLAMYFSFVPLPEGPYRTVFWIFIALTAVSLAGAAFGAALKPRWWRNIGTQTDGPTLHGH</sequence>
<organism evidence="7 8">
    <name type="scientific">Yinghuangia aomiensis</name>
    <dbReference type="NCBI Taxonomy" id="676205"/>
    <lineage>
        <taxon>Bacteria</taxon>
        <taxon>Bacillati</taxon>
        <taxon>Actinomycetota</taxon>
        <taxon>Actinomycetes</taxon>
        <taxon>Kitasatosporales</taxon>
        <taxon>Streptomycetaceae</taxon>
        <taxon>Yinghuangia</taxon>
    </lineage>
</organism>
<dbReference type="PIRSF" id="PIRSF006060">
    <property type="entry name" value="AA_transporter"/>
    <property type="match status" value="1"/>
</dbReference>
<feature type="transmembrane region" description="Helical" evidence="6">
    <location>
        <begin position="149"/>
        <end position="166"/>
    </location>
</feature>
<reference evidence="8" key="1">
    <citation type="journal article" date="2019" name="Int. J. Syst. Evol. Microbiol.">
        <title>The Global Catalogue of Microorganisms (GCM) 10K type strain sequencing project: providing services to taxonomists for standard genome sequencing and annotation.</title>
        <authorList>
            <consortium name="The Broad Institute Genomics Platform"/>
            <consortium name="The Broad Institute Genome Sequencing Center for Infectious Disease"/>
            <person name="Wu L."/>
            <person name="Ma J."/>
        </authorList>
    </citation>
    <scope>NUCLEOTIDE SEQUENCE [LARGE SCALE GENOMIC DNA]</scope>
    <source>
        <strain evidence="8">JCM 17986</strain>
    </source>
</reference>
<feature type="transmembrane region" description="Helical" evidence="6">
    <location>
        <begin position="36"/>
        <end position="58"/>
    </location>
</feature>
<keyword evidence="5 6" id="KW-0472">Membrane</keyword>
<dbReference type="Proteomes" id="UP001500466">
    <property type="component" value="Unassembled WGS sequence"/>
</dbReference>
<evidence type="ECO:0000313" key="8">
    <source>
        <dbReference type="Proteomes" id="UP001500466"/>
    </source>
</evidence>
<feature type="transmembrane region" description="Helical" evidence="6">
    <location>
        <begin position="351"/>
        <end position="374"/>
    </location>
</feature>
<keyword evidence="8" id="KW-1185">Reference proteome</keyword>
<dbReference type="EMBL" id="BAABHS010000053">
    <property type="protein sequence ID" value="GAA4994639.1"/>
    <property type="molecule type" value="Genomic_DNA"/>
</dbReference>
<gene>
    <name evidence="7" type="ORF">GCM10023205_79280</name>
</gene>
<feature type="transmembrane region" description="Helical" evidence="6">
    <location>
        <begin position="446"/>
        <end position="466"/>
    </location>
</feature>
<evidence type="ECO:0000256" key="1">
    <source>
        <dbReference type="ARBA" id="ARBA00004651"/>
    </source>
</evidence>
<protein>
    <submittedName>
        <fullName evidence="7">APC family permease</fullName>
    </submittedName>
</protein>
<dbReference type="RefSeq" id="WP_345680738.1">
    <property type="nucleotide sequence ID" value="NZ_BAABHS010000053.1"/>
</dbReference>
<name>A0ABP9IDB4_9ACTN</name>
<feature type="transmembrane region" description="Helical" evidence="6">
    <location>
        <begin position="380"/>
        <end position="402"/>
    </location>
</feature>
<feature type="transmembrane region" description="Helical" evidence="6">
    <location>
        <begin position="297"/>
        <end position="330"/>
    </location>
</feature>
<feature type="transmembrane region" description="Helical" evidence="6">
    <location>
        <begin position="254"/>
        <end position="277"/>
    </location>
</feature>
<evidence type="ECO:0000313" key="7">
    <source>
        <dbReference type="EMBL" id="GAA4994639.1"/>
    </source>
</evidence>
<keyword evidence="3 6" id="KW-0812">Transmembrane</keyword>
<dbReference type="InterPro" id="IPR050367">
    <property type="entry name" value="APC_superfamily"/>
</dbReference>
<feature type="transmembrane region" description="Helical" evidence="6">
    <location>
        <begin position="178"/>
        <end position="197"/>
    </location>
</feature>
<accession>A0ABP9IDB4</accession>
<feature type="transmembrane region" description="Helical" evidence="6">
    <location>
        <begin position="414"/>
        <end position="434"/>
    </location>
</feature>
<keyword evidence="2" id="KW-1003">Cell membrane</keyword>
<dbReference type="PANTHER" id="PTHR42770:SF7">
    <property type="entry name" value="MEMBRANE PROTEIN"/>
    <property type="match status" value="1"/>
</dbReference>
<evidence type="ECO:0000256" key="3">
    <source>
        <dbReference type="ARBA" id="ARBA00022692"/>
    </source>
</evidence>
<comment type="subcellular location">
    <subcellularLocation>
        <location evidence="1">Cell membrane</location>
        <topology evidence="1">Multi-pass membrane protein</topology>
    </subcellularLocation>
</comment>
<feature type="transmembrane region" description="Helical" evidence="6">
    <location>
        <begin position="64"/>
        <end position="83"/>
    </location>
</feature>
<evidence type="ECO:0000256" key="5">
    <source>
        <dbReference type="ARBA" id="ARBA00023136"/>
    </source>
</evidence>
<evidence type="ECO:0000256" key="6">
    <source>
        <dbReference type="SAM" id="Phobius"/>
    </source>
</evidence>
<dbReference type="InterPro" id="IPR002293">
    <property type="entry name" value="AA/rel_permease1"/>
</dbReference>
<feature type="transmembrane region" description="Helical" evidence="6">
    <location>
        <begin position="209"/>
        <end position="233"/>
    </location>
</feature>
<dbReference type="PANTHER" id="PTHR42770">
    <property type="entry name" value="AMINO ACID TRANSPORTER-RELATED"/>
    <property type="match status" value="1"/>
</dbReference>